<evidence type="ECO:0000313" key="2">
    <source>
        <dbReference type="Proteomes" id="UP000606720"/>
    </source>
</evidence>
<organism evidence="1 2">
    <name type="scientific">Roseburia zhanii</name>
    <dbReference type="NCBI Taxonomy" id="2763064"/>
    <lineage>
        <taxon>Bacteria</taxon>
        <taxon>Bacillati</taxon>
        <taxon>Bacillota</taxon>
        <taxon>Clostridia</taxon>
        <taxon>Lachnospirales</taxon>
        <taxon>Lachnospiraceae</taxon>
        <taxon>Roseburia</taxon>
    </lineage>
</organism>
<gene>
    <name evidence="1" type="ORF">H8S17_06940</name>
</gene>
<comment type="caution">
    <text evidence="1">The sequence shown here is derived from an EMBL/GenBank/DDBJ whole genome shotgun (WGS) entry which is preliminary data.</text>
</comment>
<accession>A0A923LPL6</accession>
<dbReference type="EMBL" id="JACOPH010000004">
    <property type="protein sequence ID" value="MBC5713951.1"/>
    <property type="molecule type" value="Genomic_DNA"/>
</dbReference>
<protein>
    <submittedName>
        <fullName evidence="1">Type IV toxin-antitoxin system AbiEi family antitoxin domain-containing protein</fullName>
    </submittedName>
</protein>
<dbReference type="Proteomes" id="UP000606720">
    <property type="component" value="Unassembled WGS sequence"/>
</dbReference>
<sequence>MEKMTREEKTEYLLSEIKKKMEENGGIIKTNQITALGVDYRRILAWVEDGTLERVKNGYYSFGYKNRSEEDLILGLFSDGVLCLDSALYCYHYIEQKPYAWHLAVDKNTSKSRFKMEYPVVIPYYTEPEVLKLGVTEIPFAGGTMPIYTKERMICDCLKYEEKLERDVFKRALLSYIADGSKDIATLLKIARERKVLQKVQNMIGVWL</sequence>
<keyword evidence="2" id="KW-1185">Reference proteome</keyword>
<reference evidence="1" key="1">
    <citation type="submission" date="2020-08" db="EMBL/GenBank/DDBJ databases">
        <title>Genome public.</title>
        <authorList>
            <person name="Liu C."/>
            <person name="Sun Q."/>
        </authorList>
    </citation>
    <scope>NUCLEOTIDE SEQUENCE</scope>
    <source>
        <strain evidence="1">BX1005</strain>
    </source>
</reference>
<proteinExistence type="predicted"/>
<evidence type="ECO:0000313" key="1">
    <source>
        <dbReference type="EMBL" id="MBC5713951.1"/>
    </source>
</evidence>
<name>A0A923LPL6_9FIRM</name>
<dbReference type="RefSeq" id="WP_186866733.1">
    <property type="nucleotide sequence ID" value="NZ_JACOPH010000004.1"/>
</dbReference>
<dbReference type="AlphaFoldDB" id="A0A923LPL6"/>